<proteinExistence type="predicted"/>
<sequence length="32" mass="3516">MTEIVATFDTLMDQAKGAASSYMYEARSAIDK</sequence>
<feature type="non-terminal residue" evidence="1">
    <location>
        <position position="32"/>
    </location>
</feature>
<evidence type="ECO:0000313" key="1">
    <source>
        <dbReference type="EMBL" id="GAH96338.1"/>
    </source>
</evidence>
<dbReference type="AlphaFoldDB" id="X1LQB2"/>
<name>X1LQB2_9ZZZZ</name>
<organism evidence="1">
    <name type="scientific">marine sediment metagenome</name>
    <dbReference type="NCBI Taxonomy" id="412755"/>
    <lineage>
        <taxon>unclassified sequences</taxon>
        <taxon>metagenomes</taxon>
        <taxon>ecological metagenomes</taxon>
    </lineage>
</organism>
<comment type="caution">
    <text evidence="1">The sequence shown here is derived from an EMBL/GenBank/DDBJ whole genome shotgun (WGS) entry which is preliminary data.</text>
</comment>
<reference evidence="1" key="1">
    <citation type="journal article" date="2014" name="Front. Microbiol.">
        <title>High frequency of phylogenetically diverse reductive dehalogenase-homologous genes in deep subseafloor sedimentary metagenomes.</title>
        <authorList>
            <person name="Kawai M."/>
            <person name="Futagami T."/>
            <person name="Toyoda A."/>
            <person name="Takaki Y."/>
            <person name="Nishi S."/>
            <person name="Hori S."/>
            <person name="Arai W."/>
            <person name="Tsubouchi T."/>
            <person name="Morono Y."/>
            <person name="Uchiyama I."/>
            <person name="Ito T."/>
            <person name="Fujiyama A."/>
            <person name="Inagaki F."/>
            <person name="Takami H."/>
        </authorList>
    </citation>
    <scope>NUCLEOTIDE SEQUENCE</scope>
    <source>
        <strain evidence="1">Expedition CK06-06</strain>
    </source>
</reference>
<accession>X1LQB2</accession>
<gene>
    <name evidence="1" type="ORF">S06H3_04202</name>
</gene>
<dbReference type="EMBL" id="BARV01001449">
    <property type="protein sequence ID" value="GAH96338.1"/>
    <property type="molecule type" value="Genomic_DNA"/>
</dbReference>
<protein>
    <submittedName>
        <fullName evidence="1">Uncharacterized protein</fullName>
    </submittedName>
</protein>